<feature type="region of interest" description="Disordered" evidence="1">
    <location>
        <begin position="256"/>
        <end position="280"/>
    </location>
</feature>
<reference evidence="2 3" key="1">
    <citation type="submission" date="2019-12" db="EMBL/GenBank/DDBJ databases">
        <authorList>
            <person name="Alioto T."/>
            <person name="Alioto T."/>
            <person name="Gomez Garrido J."/>
        </authorList>
    </citation>
    <scope>NUCLEOTIDE SEQUENCE [LARGE SCALE GENOMIC DNA]</scope>
</reference>
<evidence type="ECO:0000313" key="3">
    <source>
        <dbReference type="Proteomes" id="UP000594638"/>
    </source>
</evidence>
<dbReference type="EMBL" id="CACTIH010003715">
    <property type="protein sequence ID" value="CAA2982981.1"/>
    <property type="molecule type" value="Genomic_DNA"/>
</dbReference>
<evidence type="ECO:0000256" key="1">
    <source>
        <dbReference type="SAM" id="MobiDB-lite"/>
    </source>
</evidence>
<evidence type="ECO:0000313" key="2">
    <source>
        <dbReference type="EMBL" id="CAA2982981.1"/>
    </source>
</evidence>
<dbReference type="Gramene" id="OE9A079136T1">
    <property type="protein sequence ID" value="OE9A079136C1"/>
    <property type="gene ID" value="OE9A079136"/>
</dbReference>
<dbReference type="Proteomes" id="UP000594638">
    <property type="component" value="Unassembled WGS sequence"/>
</dbReference>
<sequence>MEKEITYTVHDFPISVQVWAYEALPEVGEHFAQRVDDIARTIVALQFNVSGDGSGGGGHVAREDPDDEAPEGTSISDHDGEDTGKSDGDRFGVDEDTCRGDGGTSSSPPPSRGPSPERRSTIQARAFRISAQGLIREDVEELLLDKRILFEMRLRTMKLEIQQHVSSKYTSLQEFLGTLVAQASSTIAVAVTSVETEVSVSGSLPEDVYGRPAEPFSDEQDIPIDTGNMQAHIVPSQDNVNLPVATAREVQDAGAIEPSNATGDDNDEGEGCDAMNGDGAVTEVLAPRSIPKARAEVSIMRRRSAQLRQPAVATRTSYTGGG</sequence>
<keyword evidence="3" id="KW-1185">Reference proteome</keyword>
<gene>
    <name evidence="2" type="ORF">OLEA9_A079136</name>
</gene>
<feature type="compositionally biased region" description="Basic and acidic residues" evidence="1">
    <location>
        <begin position="76"/>
        <end position="99"/>
    </location>
</feature>
<proteinExistence type="predicted"/>
<organism evidence="2 3">
    <name type="scientific">Olea europaea subsp. europaea</name>
    <dbReference type="NCBI Taxonomy" id="158383"/>
    <lineage>
        <taxon>Eukaryota</taxon>
        <taxon>Viridiplantae</taxon>
        <taxon>Streptophyta</taxon>
        <taxon>Embryophyta</taxon>
        <taxon>Tracheophyta</taxon>
        <taxon>Spermatophyta</taxon>
        <taxon>Magnoliopsida</taxon>
        <taxon>eudicotyledons</taxon>
        <taxon>Gunneridae</taxon>
        <taxon>Pentapetalae</taxon>
        <taxon>asterids</taxon>
        <taxon>lamiids</taxon>
        <taxon>Lamiales</taxon>
        <taxon>Oleaceae</taxon>
        <taxon>Oleeae</taxon>
        <taxon>Olea</taxon>
    </lineage>
</organism>
<dbReference type="AlphaFoldDB" id="A0A8S0RUM2"/>
<accession>A0A8S0RUM2</accession>
<protein>
    <submittedName>
        <fullName evidence="2">Uncharacterized protein</fullName>
    </submittedName>
</protein>
<feature type="region of interest" description="Disordered" evidence="1">
    <location>
        <begin position="49"/>
        <end position="119"/>
    </location>
</feature>
<feature type="region of interest" description="Disordered" evidence="1">
    <location>
        <begin position="302"/>
        <end position="322"/>
    </location>
</feature>
<comment type="caution">
    <text evidence="2">The sequence shown here is derived from an EMBL/GenBank/DDBJ whole genome shotgun (WGS) entry which is preliminary data.</text>
</comment>
<dbReference type="OrthoDB" id="1895371at2759"/>
<name>A0A8S0RUM2_OLEEU</name>